<reference evidence="2" key="1">
    <citation type="submission" date="2021-02" db="EMBL/GenBank/DDBJ databases">
        <authorList>
            <person name="Nowell W R."/>
        </authorList>
    </citation>
    <scope>NUCLEOTIDE SEQUENCE</scope>
</reference>
<dbReference type="EMBL" id="CAJOBA010036010">
    <property type="protein sequence ID" value="CAF4015081.1"/>
    <property type="molecule type" value="Genomic_DNA"/>
</dbReference>
<keyword evidence="6" id="KW-1185">Reference proteome</keyword>
<dbReference type="OrthoDB" id="10036744at2759"/>
<name>A0A813QKL0_9BILA</name>
<evidence type="ECO:0000313" key="6">
    <source>
        <dbReference type="Proteomes" id="UP000663829"/>
    </source>
</evidence>
<evidence type="ECO:0000313" key="4">
    <source>
        <dbReference type="EMBL" id="CAF3549681.1"/>
    </source>
</evidence>
<proteinExistence type="predicted"/>
<protein>
    <submittedName>
        <fullName evidence="2">Uncharacterized protein</fullName>
    </submittedName>
</protein>
<dbReference type="EMBL" id="CAJNOQ010000175">
    <property type="protein sequence ID" value="CAF0767946.1"/>
    <property type="molecule type" value="Genomic_DNA"/>
</dbReference>
<dbReference type="Proteomes" id="UP000682733">
    <property type="component" value="Unassembled WGS sequence"/>
</dbReference>
<accession>A0A813QKL0</accession>
<evidence type="ECO:0000313" key="3">
    <source>
        <dbReference type="EMBL" id="CAF1205608.1"/>
    </source>
</evidence>
<sequence length="191" mass="21568">MNLGTTSIELTSILYSSNRNINNESLSLQQQQLTSVNRKLQSSSRRQYVTKSTSISVRQEQQPSTTNNLFLRSSTPKSTSKVIAQNINELSRGKAARLSSSWSPTQTPRCSTPLYSKQRRTRPFIACELCRRKAFMSVLGSSSSNNITTSAVQKKNSTFYCRKAQHQNYSKLATKKSHPRTSIDQLLVWIL</sequence>
<organism evidence="2 6">
    <name type="scientific">Didymodactylos carnosus</name>
    <dbReference type="NCBI Taxonomy" id="1234261"/>
    <lineage>
        <taxon>Eukaryota</taxon>
        <taxon>Metazoa</taxon>
        <taxon>Spiralia</taxon>
        <taxon>Gnathifera</taxon>
        <taxon>Rotifera</taxon>
        <taxon>Eurotatoria</taxon>
        <taxon>Bdelloidea</taxon>
        <taxon>Philodinida</taxon>
        <taxon>Philodinidae</taxon>
        <taxon>Didymodactylos</taxon>
    </lineage>
</organism>
<feature type="region of interest" description="Disordered" evidence="1">
    <location>
        <begin position="44"/>
        <end position="76"/>
    </location>
</feature>
<dbReference type="AlphaFoldDB" id="A0A813QKL0"/>
<dbReference type="EMBL" id="CAJNOK010014475">
    <property type="protein sequence ID" value="CAF1205608.1"/>
    <property type="molecule type" value="Genomic_DNA"/>
</dbReference>
<evidence type="ECO:0000313" key="5">
    <source>
        <dbReference type="EMBL" id="CAF4015081.1"/>
    </source>
</evidence>
<dbReference type="Proteomes" id="UP000663829">
    <property type="component" value="Unassembled WGS sequence"/>
</dbReference>
<gene>
    <name evidence="2" type="ORF">GPM918_LOCUS1760</name>
    <name evidence="3" type="ORF">OVA965_LOCUS24198</name>
    <name evidence="4" type="ORF">SRO942_LOCUS1760</name>
    <name evidence="5" type="ORF">TMI583_LOCUS24921</name>
</gene>
<comment type="caution">
    <text evidence="2">The sequence shown here is derived from an EMBL/GenBank/DDBJ whole genome shotgun (WGS) entry which is preliminary data.</text>
</comment>
<dbReference type="Proteomes" id="UP000677228">
    <property type="component" value="Unassembled WGS sequence"/>
</dbReference>
<dbReference type="Proteomes" id="UP000681722">
    <property type="component" value="Unassembled WGS sequence"/>
</dbReference>
<evidence type="ECO:0000313" key="2">
    <source>
        <dbReference type="EMBL" id="CAF0767946.1"/>
    </source>
</evidence>
<dbReference type="EMBL" id="CAJOBC010000175">
    <property type="protein sequence ID" value="CAF3549681.1"/>
    <property type="molecule type" value="Genomic_DNA"/>
</dbReference>
<evidence type="ECO:0000256" key="1">
    <source>
        <dbReference type="SAM" id="MobiDB-lite"/>
    </source>
</evidence>